<reference evidence="1 2" key="1">
    <citation type="submission" date="2016-10" db="EMBL/GenBank/DDBJ databases">
        <authorList>
            <person name="de Groot N.N."/>
        </authorList>
    </citation>
    <scope>NUCLEOTIDE SEQUENCE [LARGE SCALE GENOMIC DNA]</scope>
    <source>
        <strain evidence="1 2">DSM 19547</strain>
    </source>
</reference>
<evidence type="ECO:0000313" key="1">
    <source>
        <dbReference type="EMBL" id="SFP80370.1"/>
    </source>
</evidence>
<evidence type="ECO:0008006" key="3">
    <source>
        <dbReference type="Google" id="ProtNLM"/>
    </source>
</evidence>
<gene>
    <name evidence="1" type="ORF">SAMN04488047_11330</name>
</gene>
<keyword evidence="2" id="KW-1185">Reference proteome</keyword>
<protein>
    <recommendedName>
        <fullName evidence="3">Transposase</fullName>
    </recommendedName>
</protein>
<dbReference type="AlphaFoldDB" id="A0A1I5TBG6"/>
<accession>A0A1I5TBG6</accession>
<dbReference type="STRING" id="441119.SAMN04488047_11330"/>
<name>A0A1I5TBG6_9RHOB</name>
<proteinExistence type="predicted"/>
<evidence type="ECO:0000313" key="2">
    <source>
        <dbReference type="Proteomes" id="UP000199356"/>
    </source>
</evidence>
<dbReference type="Proteomes" id="UP000199356">
    <property type="component" value="Unassembled WGS sequence"/>
</dbReference>
<dbReference type="EMBL" id="FOXA01000013">
    <property type="protein sequence ID" value="SFP80370.1"/>
    <property type="molecule type" value="Genomic_DNA"/>
</dbReference>
<organism evidence="1 2">
    <name type="scientific">Tranquillimonas alkanivorans</name>
    <dbReference type="NCBI Taxonomy" id="441119"/>
    <lineage>
        <taxon>Bacteria</taxon>
        <taxon>Pseudomonadati</taxon>
        <taxon>Pseudomonadota</taxon>
        <taxon>Alphaproteobacteria</taxon>
        <taxon>Rhodobacterales</taxon>
        <taxon>Roseobacteraceae</taxon>
        <taxon>Tranquillimonas</taxon>
    </lineage>
</organism>
<sequence length="39" mass="4653">MQGKRRRWLERVIEESARTAEIPSWRQVHAAHRVPRSTA</sequence>